<comment type="similarity">
    <text evidence="16">Belongs to the heme-copper respiratory oxidase family.</text>
</comment>
<keyword evidence="10 16" id="KW-0249">Electron transport</keyword>
<feature type="transmembrane region" description="Helical" evidence="17">
    <location>
        <begin position="399"/>
        <end position="419"/>
    </location>
</feature>
<dbReference type="Proteomes" id="UP000000379">
    <property type="component" value="Chromosome"/>
</dbReference>
<feature type="transmembrane region" description="Helical" evidence="17">
    <location>
        <begin position="355"/>
        <end position="379"/>
    </location>
</feature>
<evidence type="ECO:0000256" key="10">
    <source>
        <dbReference type="ARBA" id="ARBA00022982"/>
    </source>
</evidence>
<comment type="subcellular location">
    <subcellularLocation>
        <location evidence="1 17">Cell membrane</location>
        <topology evidence="1 17">Multi-pass membrane protein</topology>
    </subcellularLocation>
</comment>
<keyword evidence="12 17" id="KW-0408">Iron</keyword>
<reference evidence="21" key="1">
    <citation type="submission" date="2010-05" db="EMBL/GenBank/DDBJ databases">
        <title>The complete genome of Truepera radiovictris DSM 17093.</title>
        <authorList>
            <consortium name="US DOE Joint Genome Institute (JGI-PGF)"/>
            <person name="Lucas S."/>
            <person name="Copeland A."/>
            <person name="Lapidus A."/>
            <person name="Glavina del Rio T."/>
            <person name="Dalin E."/>
            <person name="Tice H."/>
            <person name="Bruce D."/>
            <person name="Goodwin L."/>
            <person name="Pitluck S."/>
            <person name="Kyrpides N."/>
            <person name="Mavromatis K."/>
            <person name="Ovchinnikova G."/>
            <person name="Munk A.C."/>
            <person name="Detter J.C."/>
            <person name="Han C."/>
            <person name="Tapia R."/>
            <person name="Land M."/>
            <person name="Hauser L."/>
            <person name="Markowitz V."/>
            <person name="Cheng J.-F."/>
            <person name="Hugenholtz P."/>
            <person name="Woyke T."/>
            <person name="Wu D."/>
            <person name="Tindall B."/>
            <person name="Pomrenke H.G."/>
            <person name="Brambilla E."/>
            <person name="Klenk H.-P."/>
            <person name="Eisen J.A."/>
        </authorList>
    </citation>
    <scope>NUCLEOTIDE SEQUENCE [LARGE SCALE GENOMIC DNA]</scope>
    <source>
        <strain evidence="21">DSM 17093 / CIP 108686 / LMG 22925 / RQ-24</strain>
    </source>
</reference>
<reference evidence="20 21" key="2">
    <citation type="journal article" date="2011" name="Stand. Genomic Sci.">
        <title>Complete genome sequence of Truepera radiovictrix type strain (RQ-24).</title>
        <authorList>
            <person name="Ivanova N."/>
            <person name="Rohde C."/>
            <person name="Munk C."/>
            <person name="Nolan M."/>
            <person name="Lucas S."/>
            <person name="Del Rio T.G."/>
            <person name="Tice H."/>
            <person name="Deshpande S."/>
            <person name="Cheng J.F."/>
            <person name="Tapia R."/>
            <person name="Han C."/>
            <person name="Goodwin L."/>
            <person name="Pitluck S."/>
            <person name="Liolios K."/>
            <person name="Mavromatis K."/>
            <person name="Mikhailova N."/>
            <person name="Pati A."/>
            <person name="Chen A."/>
            <person name="Palaniappan K."/>
            <person name="Land M."/>
            <person name="Hauser L."/>
            <person name="Chang Y.J."/>
            <person name="Jeffries C.D."/>
            <person name="Brambilla E."/>
            <person name="Rohde M."/>
            <person name="Goker M."/>
            <person name="Tindall B.J."/>
            <person name="Woyke T."/>
            <person name="Bristow J."/>
            <person name="Eisen J.A."/>
            <person name="Markowitz V."/>
            <person name="Hugenholtz P."/>
            <person name="Kyrpides N.C."/>
            <person name="Klenk H.P."/>
            <person name="Lapidus A."/>
        </authorList>
    </citation>
    <scope>NUCLEOTIDE SEQUENCE [LARGE SCALE GENOMIC DNA]</scope>
    <source>
        <strain evidence="21">DSM 17093 / CIP 108686 / LMG 22925 / RQ-24</strain>
    </source>
</reference>
<evidence type="ECO:0000256" key="6">
    <source>
        <dbReference type="ARBA" id="ARBA00022660"/>
    </source>
</evidence>
<feature type="transmembrane region" description="Helical" evidence="17">
    <location>
        <begin position="289"/>
        <end position="310"/>
    </location>
</feature>
<feature type="transmembrane region" description="Helical" evidence="17">
    <location>
        <begin position="584"/>
        <end position="605"/>
    </location>
</feature>
<keyword evidence="6 16" id="KW-0679">Respiratory chain</keyword>
<evidence type="ECO:0000256" key="13">
    <source>
        <dbReference type="ARBA" id="ARBA00023008"/>
    </source>
</evidence>
<feature type="transmembrane region" description="Helical" evidence="17">
    <location>
        <begin position="253"/>
        <end position="277"/>
    </location>
</feature>
<dbReference type="Pfam" id="PF00115">
    <property type="entry name" value="COX1"/>
    <property type="match status" value="1"/>
</dbReference>
<dbReference type="Gene3D" id="1.20.210.10">
    <property type="entry name" value="Cytochrome c oxidase-like, subunit I domain"/>
    <property type="match status" value="1"/>
</dbReference>
<evidence type="ECO:0000256" key="11">
    <source>
        <dbReference type="ARBA" id="ARBA00022989"/>
    </source>
</evidence>
<feature type="region of interest" description="Disordered" evidence="18">
    <location>
        <begin position="554"/>
        <end position="573"/>
    </location>
</feature>
<keyword evidence="9" id="KW-1278">Translocase</keyword>
<keyword evidence="21" id="KW-1185">Reference proteome</keyword>
<keyword evidence="8 17" id="KW-0479">Metal-binding</keyword>
<sequence length="655" mass="72531">MAIGRHPLPQTPSQRALLKRPTAETGLWSWLTTVDHKRLGILYFLTTFTFFILGSVEAFIIRLQLAAPTQQLVSPDLYNQLFTVHGVTMIFLAVMPLGTAFANYFVPLQIGARDLAFPRLNAFGYWAYVAGGLILYSSFFLGGAPDAGWFAYAPMTLREHSPTAGIDFYVVGLLISGIGTLVTAMNLIVTIINMRAPGMSMMRMPLFPWMMLVTSFLVIFAFPPLTIALIQLLMDRTFGTLFFNPAAGGLPILWQHLFWIFGHPEVYIVILPAFGIISEVIPTFSRKPLFGYPLVVLAGIFIGFMGFAVWSHHMFTTGLGPMANAAFAITSFIIAIPTGVKIFNWIATMWAGRIWFTTAMLFAVAFIFTFTLGGITGIMVAVPPFDAQAQDSYFVVAHFHYVMGGGALLSFFAGIYYWFPKMTGRLLSERLGRWVFALVVGGFHLVFFPQHFLGLNGMPRRIQTYEAGIGWDLYNFISTIGVFVLGAGVLIFIYSLLRDLRHGELAGDDPWDGRTLEWSIPSPPPHYDFADLPVVKDRDPVWLAKHPELVERRDPLSEGADDDADTPNTPDEADLSVHLPGQSWYPFLASVGLFVGGFALIYHNWLLGTLALGFITLCIYAWAFEGVGGTYITIDPERRKTGLAAIAAKQTKGAS</sequence>
<name>D7CV77_TRURR</name>
<dbReference type="EC" id="7.1.1.9" evidence="17"/>
<dbReference type="NCBIfam" id="TIGR02891">
    <property type="entry name" value="CtaD_CoxA"/>
    <property type="match status" value="1"/>
</dbReference>
<dbReference type="UniPathway" id="UPA00705"/>
<keyword evidence="13 17" id="KW-0186">Copper</keyword>
<evidence type="ECO:0000256" key="15">
    <source>
        <dbReference type="ARBA" id="ARBA00047816"/>
    </source>
</evidence>
<evidence type="ECO:0000313" key="20">
    <source>
        <dbReference type="EMBL" id="ADI15904.1"/>
    </source>
</evidence>
<keyword evidence="11 17" id="KW-1133">Transmembrane helix</keyword>
<dbReference type="KEGG" id="tra:Trad_2803"/>
<dbReference type="PANTHER" id="PTHR10422">
    <property type="entry name" value="CYTOCHROME C OXIDASE SUBUNIT 1"/>
    <property type="match status" value="1"/>
</dbReference>
<evidence type="ECO:0000256" key="14">
    <source>
        <dbReference type="ARBA" id="ARBA00023136"/>
    </source>
</evidence>
<evidence type="ECO:0000256" key="18">
    <source>
        <dbReference type="SAM" id="MobiDB-lite"/>
    </source>
</evidence>
<feature type="transmembrane region" description="Helical" evidence="17">
    <location>
        <begin position="611"/>
        <end position="634"/>
    </location>
</feature>
<evidence type="ECO:0000256" key="3">
    <source>
        <dbReference type="ARBA" id="ARBA00022448"/>
    </source>
</evidence>
<gene>
    <name evidence="20" type="ordered locus">Trad_2803</name>
</gene>
<keyword evidence="5 16" id="KW-0349">Heme</keyword>
<dbReference type="FunFam" id="1.20.210.10:FF:000006">
    <property type="entry name" value="Cytochrome c oxidase subunit 1"/>
    <property type="match status" value="1"/>
</dbReference>
<feature type="transmembrane region" description="Helical" evidence="17">
    <location>
        <begin position="206"/>
        <end position="233"/>
    </location>
</feature>
<dbReference type="PRINTS" id="PR01165">
    <property type="entry name" value="CYCOXIDASEI"/>
</dbReference>
<dbReference type="GO" id="GO:0006119">
    <property type="term" value="P:oxidative phosphorylation"/>
    <property type="evidence" value="ECO:0007669"/>
    <property type="project" value="UniProtKB-UniPathway"/>
</dbReference>
<evidence type="ECO:0000313" key="21">
    <source>
        <dbReference type="Proteomes" id="UP000000379"/>
    </source>
</evidence>
<evidence type="ECO:0000256" key="16">
    <source>
        <dbReference type="RuleBase" id="RU000370"/>
    </source>
</evidence>
<keyword evidence="3 16" id="KW-0813">Transport</keyword>
<evidence type="ECO:0000256" key="9">
    <source>
        <dbReference type="ARBA" id="ARBA00022967"/>
    </source>
</evidence>
<dbReference type="Gene3D" id="1.10.287.70">
    <property type="match status" value="1"/>
</dbReference>
<feature type="domain" description="Cytochrome oxidase subunit I profile" evidence="19">
    <location>
        <begin position="22"/>
        <end position="536"/>
    </location>
</feature>
<dbReference type="RefSeq" id="WP_013179263.1">
    <property type="nucleotide sequence ID" value="NC_014221.1"/>
</dbReference>
<organism evidence="20 21">
    <name type="scientific">Truepera radiovictrix (strain DSM 17093 / CIP 108686 / LMG 22925 / RQ-24)</name>
    <dbReference type="NCBI Taxonomy" id="649638"/>
    <lineage>
        <taxon>Bacteria</taxon>
        <taxon>Thermotogati</taxon>
        <taxon>Deinococcota</taxon>
        <taxon>Deinococci</taxon>
        <taxon>Trueperales</taxon>
        <taxon>Trueperaceae</taxon>
        <taxon>Truepera</taxon>
    </lineage>
</organism>
<protein>
    <recommendedName>
        <fullName evidence="17">Cytochrome c oxidase subunit 1</fullName>
        <ecNumber evidence="17">7.1.1.9</ecNumber>
    </recommendedName>
</protein>
<evidence type="ECO:0000256" key="2">
    <source>
        <dbReference type="ARBA" id="ARBA00004673"/>
    </source>
</evidence>
<dbReference type="InterPro" id="IPR000883">
    <property type="entry name" value="Cyt_C_Oxase_1"/>
</dbReference>
<feature type="transmembrane region" description="Helical" evidence="17">
    <location>
        <begin position="125"/>
        <end position="148"/>
    </location>
</feature>
<dbReference type="GO" id="GO:0015990">
    <property type="term" value="P:electron transport coupled proton transport"/>
    <property type="evidence" value="ECO:0007669"/>
    <property type="project" value="InterPro"/>
</dbReference>
<dbReference type="STRING" id="649638.Trad_2803"/>
<keyword evidence="14 17" id="KW-0472">Membrane</keyword>
<evidence type="ECO:0000256" key="8">
    <source>
        <dbReference type="ARBA" id="ARBA00022723"/>
    </source>
</evidence>
<comment type="catalytic activity">
    <reaction evidence="15 17">
        <text>4 Fe(II)-[cytochrome c] + O2 + 8 H(+)(in) = 4 Fe(III)-[cytochrome c] + 2 H2O + 4 H(+)(out)</text>
        <dbReference type="Rhea" id="RHEA:11436"/>
        <dbReference type="Rhea" id="RHEA-COMP:10350"/>
        <dbReference type="Rhea" id="RHEA-COMP:14399"/>
        <dbReference type="ChEBI" id="CHEBI:15377"/>
        <dbReference type="ChEBI" id="CHEBI:15378"/>
        <dbReference type="ChEBI" id="CHEBI:15379"/>
        <dbReference type="ChEBI" id="CHEBI:29033"/>
        <dbReference type="ChEBI" id="CHEBI:29034"/>
        <dbReference type="EC" id="7.1.1.9"/>
    </reaction>
</comment>
<proteinExistence type="inferred from homology"/>
<feature type="transmembrane region" description="Helical" evidence="17">
    <location>
        <begin position="473"/>
        <end position="497"/>
    </location>
</feature>
<dbReference type="AlphaFoldDB" id="D7CV77"/>
<evidence type="ECO:0000256" key="7">
    <source>
        <dbReference type="ARBA" id="ARBA00022692"/>
    </source>
</evidence>
<evidence type="ECO:0000256" key="4">
    <source>
        <dbReference type="ARBA" id="ARBA00022475"/>
    </source>
</evidence>
<feature type="transmembrane region" description="Helical" evidence="17">
    <location>
        <begin position="322"/>
        <end position="343"/>
    </location>
</feature>
<keyword evidence="7 16" id="KW-0812">Transmembrane</keyword>
<evidence type="ECO:0000256" key="17">
    <source>
        <dbReference type="RuleBase" id="RU363061"/>
    </source>
</evidence>
<dbReference type="PROSITE" id="PS00077">
    <property type="entry name" value="COX1_CUB"/>
    <property type="match status" value="1"/>
</dbReference>
<dbReference type="SUPFAM" id="SSF81442">
    <property type="entry name" value="Cytochrome c oxidase subunit I-like"/>
    <property type="match status" value="1"/>
</dbReference>
<dbReference type="HOGENOM" id="CLU_011899_7_3_0"/>
<dbReference type="eggNOG" id="COG0843">
    <property type="taxonomic scope" value="Bacteria"/>
</dbReference>
<evidence type="ECO:0000256" key="12">
    <source>
        <dbReference type="ARBA" id="ARBA00023004"/>
    </source>
</evidence>
<dbReference type="CDD" id="cd01662">
    <property type="entry name" value="Ubiquinol_Oxidase_I"/>
    <property type="match status" value="1"/>
</dbReference>
<keyword evidence="4 17" id="KW-1003">Cell membrane</keyword>
<dbReference type="InterPro" id="IPR014241">
    <property type="entry name" value="Cyt_c_oxidase_su1_bac"/>
</dbReference>
<feature type="transmembrane region" description="Helical" evidence="17">
    <location>
        <begin position="431"/>
        <end position="453"/>
    </location>
</feature>
<dbReference type="OrthoDB" id="9759913at2"/>
<feature type="transmembrane region" description="Helical" evidence="17">
    <location>
        <begin position="81"/>
        <end position="105"/>
    </location>
</feature>
<dbReference type="PROSITE" id="PS50855">
    <property type="entry name" value="COX1"/>
    <property type="match status" value="1"/>
</dbReference>
<comment type="pathway">
    <text evidence="2 17">Energy metabolism; oxidative phosphorylation.</text>
</comment>
<dbReference type="InterPro" id="IPR023616">
    <property type="entry name" value="Cyt_c_oxase-like_su1_dom"/>
</dbReference>
<feature type="transmembrane region" description="Helical" evidence="17">
    <location>
        <begin position="41"/>
        <end position="61"/>
    </location>
</feature>
<evidence type="ECO:0000259" key="19">
    <source>
        <dbReference type="PROSITE" id="PS50855"/>
    </source>
</evidence>
<evidence type="ECO:0000256" key="1">
    <source>
        <dbReference type="ARBA" id="ARBA00004651"/>
    </source>
</evidence>
<dbReference type="GO" id="GO:0020037">
    <property type="term" value="F:heme binding"/>
    <property type="evidence" value="ECO:0007669"/>
    <property type="project" value="InterPro"/>
</dbReference>
<dbReference type="EMBL" id="CP002049">
    <property type="protein sequence ID" value="ADI15904.1"/>
    <property type="molecule type" value="Genomic_DNA"/>
</dbReference>
<dbReference type="GO" id="GO:0005886">
    <property type="term" value="C:plasma membrane"/>
    <property type="evidence" value="ECO:0007669"/>
    <property type="project" value="UniProtKB-SubCell"/>
</dbReference>
<dbReference type="GO" id="GO:0004129">
    <property type="term" value="F:cytochrome-c oxidase activity"/>
    <property type="evidence" value="ECO:0007669"/>
    <property type="project" value="UniProtKB-EC"/>
</dbReference>
<dbReference type="InterPro" id="IPR023615">
    <property type="entry name" value="Cyt_c_Oxase_su1_BS"/>
</dbReference>
<dbReference type="PANTHER" id="PTHR10422:SF18">
    <property type="entry name" value="CYTOCHROME C OXIDASE SUBUNIT 1"/>
    <property type="match status" value="1"/>
</dbReference>
<evidence type="ECO:0000256" key="5">
    <source>
        <dbReference type="ARBA" id="ARBA00022617"/>
    </source>
</evidence>
<dbReference type="GO" id="GO:0022904">
    <property type="term" value="P:respiratory electron transport chain"/>
    <property type="evidence" value="ECO:0007669"/>
    <property type="project" value="TreeGrafter"/>
</dbReference>
<dbReference type="GO" id="GO:0046872">
    <property type="term" value="F:metal ion binding"/>
    <property type="evidence" value="ECO:0007669"/>
    <property type="project" value="UniProtKB-KW"/>
</dbReference>
<comment type="function">
    <text evidence="17">Cytochrome c oxidase is the component of the respiratory chain that catalyzes the reduction of oxygen to water. Subunits 1-3 form the functional core of the enzyme complex. CO I is the catalytic subunit of the enzyme. Electrons originating in cytochrome c are transferred via the copper A center of subunit 2 and heme A of subunit 1 to the bimetallic center formed by heme A3 and copper B.</text>
</comment>
<feature type="transmembrane region" description="Helical" evidence="17">
    <location>
        <begin position="168"/>
        <end position="194"/>
    </location>
</feature>
<accession>D7CV77</accession>
<dbReference type="InterPro" id="IPR036927">
    <property type="entry name" value="Cyt_c_oxase-like_su1_sf"/>
</dbReference>